<proteinExistence type="predicted"/>
<dbReference type="EMBL" id="SHNO01000001">
    <property type="protein sequence ID" value="MCX2976362.1"/>
    <property type="molecule type" value="Genomic_DNA"/>
</dbReference>
<reference evidence="1" key="1">
    <citation type="submission" date="2019-02" db="EMBL/GenBank/DDBJ databases">
        <authorList>
            <person name="Li S.-H."/>
        </authorList>
    </citation>
    <scope>NUCLEOTIDE SEQUENCE</scope>
    <source>
        <strain evidence="1">IMCC11814</strain>
    </source>
</reference>
<comment type="caution">
    <text evidence="1">The sequence shown here is derived from an EMBL/GenBank/DDBJ whole genome shotgun (WGS) entry which is preliminary data.</text>
</comment>
<evidence type="ECO:0000313" key="2">
    <source>
        <dbReference type="Proteomes" id="UP001143304"/>
    </source>
</evidence>
<organism evidence="1 2">
    <name type="scientific">Candidatus Marimicrobium litorale</name>
    <dbReference type="NCBI Taxonomy" id="2518991"/>
    <lineage>
        <taxon>Bacteria</taxon>
        <taxon>Pseudomonadati</taxon>
        <taxon>Pseudomonadota</taxon>
        <taxon>Gammaproteobacteria</taxon>
        <taxon>Cellvibrionales</taxon>
        <taxon>Halieaceae</taxon>
        <taxon>Marimicrobium</taxon>
    </lineage>
</organism>
<gene>
    <name evidence="1" type="ORF">EYC82_03215</name>
</gene>
<dbReference type="RefSeq" id="WP_279248111.1">
    <property type="nucleotide sequence ID" value="NZ_SHNO01000001.1"/>
</dbReference>
<sequence length="153" mass="17735">MEKPIVDMVRLASFCVTDSPEPAEQERIRHNRSLVGLMYLHAARHALTVALDGTFCERTARKCLPILPYRIASDGELLNRRYAPLNSEEKDFDRQDDFPQLRIPACKIKGAGYLFSDGCSPWRDRLSAQRYLERLEDMIDFDLDDLGVQRERF</sequence>
<dbReference type="Proteomes" id="UP001143304">
    <property type="component" value="Unassembled WGS sequence"/>
</dbReference>
<keyword evidence="2" id="KW-1185">Reference proteome</keyword>
<accession>A0ABT3T273</accession>
<evidence type="ECO:0000313" key="1">
    <source>
        <dbReference type="EMBL" id="MCX2976362.1"/>
    </source>
</evidence>
<name>A0ABT3T273_9GAMM</name>
<protein>
    <submittedName>
        <fullName evidence="1">Uncharacterized protein</fullName>
    </submittedName>
</protein>